<accession>A0A7Z9BPU3</accession>
<gene>
    <name evidence="2" type="ORF">PL9631_1080038</name>
</gene>
<evidence type="ECO:0000256" key="1">
    <source>
        <dbReference type="SAM" id="MobiDB-lite"/>
    </source>
</evidence>
<comment type="caution">
    <text evidence="2">The sequence shown here is derived from an EMBL/GenBank/DDBJ whole genome shotgun (WGS) entry which is preliminary data.</text>
</comment>
<reference evidence="2" key="1">
    <citation type="submission" date="2019-10" db="EMBL/GenBank/DDBJ databases">
        <authorList>
            <consortium name="Genoscope - CEA"/>
            <person name="William W."/>
        </authorList>
    </citation>
    <scope>NUCLEOTIDE SEQUENCE [LARGE SCALE GENOMIC DNA]</scope>
    <source>
        <strain evidence="2">BBR_PRJEB10994</strain>
    </source>
</reference>
<keyword evidence="3" id="KW-1185">Reference proteome</keyword>
<evidence type="ECO:0000313" key="3">
    <source>
        <dbReference type="Proteomes" id="UP000182190"/>
    </source>
</evidence>
<dbReference type="RefSeq" id="WP_156090697.1">
    <property type="nucleotide sequence ID" value="NZ_LR735028.1"/>
</dbReference>
<proteinExistence type="predicted"/>
<evidence type="ECO:0000313" key="2">
    <source>
        <dbReference type="EMBL" id="VXD14263.1"/>
    </source>
</evidence>
<dbReference type="AlphaFoldDB" id="A0A7Z9BPU3"/>
<sequence>MKSLTGLLSDVCEVRSPRVFQSTADLWPEPTPSEFKPYTRNALTGKEVSTD</sequence>
<name>A0A7Z9BPU3_9CYAN</name>
<dbReference type="EMBL" id="CZCS02000011">
    <property type="protein sequence ID" value="VXD14263.1"/>
    <property type="molecule type" value="Genomic_DNA"/>
</dbReference>
<organism evidence="2 3">
    <name type="scientific">Planktothrix paucivesiculata PCC 9631</name>
    <dbReference type="NCBI Taxonomy" id="671071"/>
    <lineage>
        <taxon>Bacteria</taxon>
        <taxon>Bacillati</taxon>
        <taxon>Cyanobacteriota</taxon>
        <taxon>Cyanophyceae</taxon>
        <taxon>Oscillatoriophycideae</taxon>
        <taxon>Oscillatoriales</taxon>
        <taxon>Microcoleaceae</taxon>
        <taxon>Planktothrix</taxon>
    </lineage>
</organism>
<feature type="region of interest" description="Disordered" evidence="1">
    <location>
        <begin position="30"/>
        <end position="51"/>
    </location>
</feature>
<protein>
    <submittedName>
        <fullName evidence="2">Uncharacterized protein</fullName>
    </submittedName>
</protein>
<dbReference type="Proteomes" id="UP000182190">
    <property type="component" value="Unassembled WGS sequence"/>
</dbReference>